<dbReference type="Proteomes" id="UP001243717">
    <property type="component" value="Unassembled WGS sequence"/>
</dbReference>
<dbReference type="Pfam" id="PF02604">
    <property type="entry name" value="PhdYeFM_antitox"/>
    <property type="match status" value="1"/>
</dbReference>
<sequence length="85" mass="9554">MITMSSTEARANFGDFLDKGSREPVIVKRQNREVGAFVPMADWEKLRKMRMKELDDLVKAASKEAATNGLTEEILNEILAEINPS</sequence>
<dbReference type="InterPro" id="IPR036165">
    <property type="entry name" value="YefM-like_sf"/>
</dbReference>
<evidence type="ECO:0000313" key="4">
    <source>
        <dbReference type="Proteomes" id="UP001243717"/>
    </source>
</evidence>
<name>A0ABU1APD8_9BACT</name>
<organism evidence="3 4">
    <name type="scientific">Thalassobacterium sedimentorum</name>
    <dbReference type="NCBI Taxonomy" id="3041258"/>
    <lineage>
        <taxon>Bacteria</taxon>
        <taxon>Pseudomonadati</taxon>
        <taxon>Verrucomicrobiota</taxon>
        <taxon>Opitutia</taxon>
        <taxon>Puniceicoccales</taxon>
        <taxon>Coraliomargaritaceae</taxon>
        <taxon>Thalassobacterium</taxon>
    </lineage>
</organism>
<gene>
    <name evidence="3" type="ORF">QEH59_14870</name>
</gene>
<reference evidence="3 4" key="1">
    <citation type="submission" date="2023-04" db="EMBL/GenBank/DDBJ databases">
        <title>A novel bacteria isolated from coastal sediment.</title>
        <authorList>
            <person name="Liu X.-J."/>
            <person name="Du Z.-J."/>
        </authorList>
    </citation>
    <scope>NUCLEOTIDE SEQUENCE [LARGE SCALE GENOMIC DNA]</scope>
    <source>
        <strain evidence="3 4">SDUM461004</strain>
    </source>
</reference>
<comment type="function">
    <text evidence="2">Antitoxin component of a type II toxin-antitoxin (TA) system.</text>
</comment>
<proteinExistence type="inferred from homology"/>
<accession>A0ABU1APD8</accession>
<dbReference type="SUPFAM" id="SSF143120">
    <property type="entry name" value="YefM-like"/>
    <property type="match status" value="1"/>
</dbReference>
<dbReference type="InterPro" id="IPR006442">
    <property type="entry name" value="Antitoxin_Phd/YefM"/>
</dbReference>
<comment type="caution">
    <text evidence="3">The sequence shown here is derived from an EMBL/GenBank/DDBJ whole genome shotgun (WGS) entry which is preliminary data.</text>
</comment>
<comment type="similarity">
    <text evidence="1 2">Belongs to the phD/YefM antitoxin family.</text>
</comment>
<keyword evidence="4" id="KW-1185">Reference proteome</keyword>
<dbReference type="Gene3D" id="3.40.1620.10">
    <property type="entry name" value="YefM-like domain"/>
    <property type="match status" value="1"/>
</dbReference>
<evidence type="ECO:0000256" key="1">
    <source>
        <dbReference type="ARBA" id="ARBA00009981"/>
    </source>
</evidence>
<protein>
    <recommendedName>
        <fullName evidence="2">Antitoxin</fullName>
    </recommendedName>
</protein>
<evidence type="ECO:0000313" key="3">
    <source>
        <dbReference type="EMBL" id="MDQ8195715.1"/>
    </source>
</evidence>
<dbReference type="EMBL" id="JARXIC010000030">
    <property type="protein sequence ID" value="MDQ8195715.1"/>
    <property type="molecule type" value="Genomic_DNA"/>
</dbReference>
<dbReference type="NCBIfam" id="TIGR01552">
    <property type="entry name" value="phd_fam"/>
    <property type="match status" value="1"/>
</dbReference>
<evidence type="ECO:0000256" key="2">
    <source>
        <dbReference type="RuleBase" id="RU362080"/>
    </source>
</evidence>
<dbReference type="RefSeq" id="WP_308986167.1">
    <property type="nucleotide sequence ID" value="NZ_JARXIC010000030.1"/>
</dbReference>